<proteinExistence type="predicted"/>
<dbReference type="EMBL" id="QZVT01000001">
    <property type="protein sequence ID" value="RJT83443.1"/>
    <property type="molecule type" value="Genomic_DNA"/>
</dbReference>
<protein>
    <submittedName>
        <fullName evidence="2">DUF2243 domain-containing protein</fullName>
    </submittedName>
</protein>
<organism evidence="2 3">
    <name type="scientific">Arthrobacter cheniae</name>
    <dbReference type="NCBI Taxonomy" id="1258888"/>
    <lineage>
        <taxon>Bacteria</taxon>
        <taxon>Bacillati</taxon>
        <taxon>Actinomycetota</taxon>
        <taxon>Actinomycetes</taxon>
        <taxon>Micrococcales</taxon>
        <taxon>Micrococcaceae</taxon>
        <taxon>Arthrobacter</taxon>
    </lineage>
</organism>
<comment type="caution">
    <text evidence="2">The sequence shown here is derived from an EMBL/GenBank/DDBJ whole genome shotgun (WGS) entry which is preliminary data.</text>
</comment>
<evidence type="ECO:0000313" key="2">
    <source>
        <dbReference type="EMBL" id="RJT83443.1"/>
    </source>
</evidence>
<dbReference type="OrthoDB" id="5190099at2"/>
<keyword evidence="3" id="KW-1185">Reference proteome</keyword>
<dbReference type="Pfam" id="PF10002">
    <property type="entry name" value="DUF2243"/>
    <property type="match status" value="1"/>
</dbReference>
<dbReference type="AlphaFoldDB" id="A0A3A5MGE3"/>
<name>A0A3A5MGE3_9MICC</name>
<evidence type="ECO:0000256" key="1">
    <source>
        <dbReference type="SAM" id="Phobius"/>
    </source>
</evidence>
<reference evidence="2 3" key="1">
    <citation type="submission" date="2018-09" db="EMBL/GenBank/DDBJ databases">
        <title>Novel species of Arthrobacter.</title>
        <authorList>
            <person name="Liu Q."/>
            <person name="Xin Y.-H."/>
        </authorList>
    </citation>
    <scope>NUCLEOTIDE SEQUENCE [LARGE SCALE GENOMIC DNA]</scope>
    <source>
        <strain evidence="2 3">Hz2</strain>
    </source>
</reference>
<keyword evidence="1" id="KW-0472">Membrane</keyword>
<accession>A0A3A5MGE3</accession>
<evidence type="ECO:0000313" key="3">
    <source>
        <dbReference type="Proteomes" id="UP000272560"/>
    </source>
</evidence>
<keyword evidence="1" id="KW-0812">Transmembrane</keyword>
<dbReference type="RefSeq" id="WP_120147526.1">
    <property type="nucleotide sequence ID" value="NZ_QZVT01000001.1"/>
</dbReference>
<dbReference type="Proteomes" id="UP000272560">
    <property type="component" value="Unassembled WGS sequence"/>
</dbReference>
<feature type="transmembrane region" description="Helical" evidence="1">
    <location>
        <begin position="42"/>
        <end position="60"/>
    </location>
</feature>
<gene>
    <name evidence="2" type="ORF">D6T63_03155</name>
</gene>
<keyword evidence="1" id="KW-1133">Transmembrane helix</keyword>
<dbReference type="InterPro" id="IPR018719">
    <property type="entry name" value="DUF2243_membrane"/>
</dbReference>
<feature type="transmembrane region" description="Helical" evidence="1">
    <location>
        <begin position="111"/>
        <end position="131"/>
    </location>
</feature>
<feature type="transmembrane region" description="Helical" evidence="1">
    <location>
        <begin position="72"/>
        <end position="91"/>
    </location>
</feature>
<sequence>MGILFGCGIIAFLDEAVFHQLLHWHHFYDRSTPAAGLVSDGLFHAFSWFATVASLFLFADLRRRGSLHTRRWLGGILVGVGAFQLFDGLVQHKLLDLHEIRYGVDLLPYDLMWNGAALAFLVAGLLVVLAARRTEGGTRGKGRGRDPDAQHA</sequence>